<dbReference type="SUPFAM" id="SSF52540">
    <property type="entry name" value="P-loop containing nucleoside triphosphate hydrolases"/>
    <property type="match status" value="1"/>
</dbReference>
<feature type="transmembrane region" description="Helical" evidence="12">
    <location>
        <begin position="975"/>
        <end position="993"/>
    </location>
</feature>
<dbReference type="PROSITE" id="PS00022">
    <property type="entry name" value="EGF_1"/>
    <property type="match status" value="1"/>
</dbReference>
<dbReference type="InterPro" id="IPR017871">
    <property type="entry name" value="ABC_transporter-like_CS"/>
</dbReference>
<dbReference type="EMBL" id="LT598461">
    <property type="protein sequence ID" value="SCU98961.1"/>
    <property type="molecule type" value="Genomic_DNA"/>
</dbReference>
<dbReference type="InterPro" id="IPR000742">
    <property type="entry name" value="EGF"/>
</dbReference>
<feature type="domain" description="ABC transporter" evidence="13">
    <location>
        <begin position="376"/>
        <end position="619"/>
    </location>
</feature>
<dbReference type="Gene3D" id="3.40.50.300">
    <property type="entry name" value="P-loop containing nucleotide triphosphate hydrolases"/>
    <property type="match status" value="1"/>
</dbReference>
<keyword evidence="15" id="KW-1185">Reference proteome</keyword>
<evidence type="ECO:0000256" key="8">
    <source>
        <dbReference type="ARBA" id="ARBA00022840"/>
    </source>
</evidence>
<keyword evidence="7" id="KW-0256">Endoplasmic reticulum</keyword>
<dbReference type="AlphaFoldDB" id="A0A1G4K582"/>
<evidence type="ECO:0000256" key="7">
    <source>
        <dbReference type="ARBA" id="ARBA00022824"/>
    </source>
</evidence>
<keyword evidence="3" id="KW-0813">Transport</keyword>
<evidence type="ECO:0000256" key="6">
    <source>
        <dbReference type="ARBA" id="ARBA00022741"/>
    </source>
</evidence>
<evidence type="ECO:0000256" key="3">
    <source>
        <dbReference type="ARBA" id="ARBA00022448"/>
    </source>
</evidence>
<comment type="similarity">
    <text evidence="2">Belongs to the ABC transporter superfamily. ABCG family. Eye pigment precursor importer (TC 3.A.1.204) subfamily.</text>
</comment>
<feature type="transmembrane region" description="Helical" evidence="12">
    <location>
        <begin position="848"/>
        <end position="872"/>
    </location>
</feature>
<evidence type="ECO:0000259" key="13">
    <source>
        <dbReference type="PROSITE" id="PS50893"/>
    </source>
</evidence>
<comment type="subcellular location">
    <subcellularLocation>
        <location evidence="1">Endoplasmic reticulum membrane</location>
        <topology evidence="1">Multi-pass membrane protein</topology>
    </subcellularLocation>
</comment>
<keyword evidence="10 12" id="KW-0472">Membrane</keyword>
<dbReference type="Proteomes" id="UP000190274">
    <property type="component" value="Chromosome H"/>
</dbReference>
<dbReference type="Pfam" id="PF01061">
    <property type="entry name" value="ABC2_membrane"/>
    <property type="match status" value="1"/>
</dbReference>
<evidence type="ECO:0000313" key="14">
    <source>
        <dbReference type="EMBL" id="SCU98961.1"/>
    </source>
</evidence>
<accession>A0A1G4K582</accession>
<dbReference type="PROSITE" id="PS00211">
    <property type="entry name" value="ABC_TRANSPORTER_1"/>
    <property type="match status" value="1"/>
</dbReference>
<dbReference type="FunFam" id="3.40.50.300:FF:000702">
    <property type="entry name" value="ABC transporter (Adp1)"/>
    <property type="match status" value="1"/>
</dbReference>
<feature type="transmembrane region" description="Helical" evidence="12">
    <location>
        <begin position="772"/>
        <end position="792"/>
    </location>
</feature>
<name>A0A1G4K582_9SACH</name>
<evidence type="ECO:0000256" key="4">
    <source>
        <dbReference type="ARBA" id="ARBA00022692"/>
    </source>
</evidence>
<reference evidence="14 15" key="1">
    <citation type="submission" date="2016-03" db="EMBL/GenBank/DDBJ databases">
        <authorList>
            <person name="Devillers H."/>
        </authorList>
    </citation>
    <scope>NUCLEOTIDE SEQUENCE [LARGE SCALE GENOMIC DNA]</scope>
    <source>
        <strain evidence="14">CBS 10888</strain>
    </source>
</reference>
<dbReference type="GO" id="GO:0016887">
    <property type="term" value="F:ATP hydrolysis activity"/>
    <property type="evidence" value="ECO:0007669"/>
    <property type="project" value="InterPro"/>
</dbReference>
<keyword evidence="5" id="KW-0732">Signal</keyword>
<evidence type="ECO:0000256" key="5">
    <source>
        <dbReference type="ARBA" id="ARBA00022729"/>
    </source>
</evidence>
<feature type="transmembrane region" description="Helical" evidence="12">
    <location>
        <begin position="916"/>
        <end position="934"/>
    </location>
</feature>
<sequence length="1027" mass="114280">MSARHDRSQLKPMRGNVVQLLSCLIAFKLVFANMRGRFVEADGQVVSTKDDNDQCPPCFNCMLPIFECKQFSECNSNTGRCECLEGFGGDDCSKPLCGALSDGNNNRPARDDETESCQCADGWGGINCNICQEDAACDVFTPEGVQGTCYKKGMIVNQFHQGCDVTNQKIVQILDGKKPQVTFSCSRSSKECNFQFWIQEKESFYCGLSTCEFNHDLKTNSSHYECEAVQCKCVPGEMLCGQKGSIDISEFLTETIRGPGEFSCNLNTRKCKFSEPSMNDLISTVFGDPYITLECESGECLHYSQIPGYQEPDKEKLSLLSIIILAGTSMLVLVLAIASIIFISKSPIFSKPAVELTDDEDYGDSEFLKLGFRSTLTFENIEYSIHTDKKTKLLNGISGSVKPGEIMALMGGSGAGKTTLLDILAMKDKAGKVSGSVKVNGSEVSKQNLKKIIGFVDQEDFLLPTLTVYETVLNSALLRLPRKLSFSAKQKRVYQVLDELRIFDIKDRIIGSDFERGISGGEKRRVSIACELVTSPSILFLDEPTSGLDSNNANNVIECLVRLALHYNRTLVLSIHQPRSNIFKSFDKLVLLSQGELVYSGIASEVSEFLRNNGYVCPSDYNIADYLIDITFESKQTYTRIASTPDDIESNLHSVGGNLPMEGSVARKNSETATQREWEHYAAHRDELRSLLAHNEDEEAGGLGSLNTKVLHSKFKESQYFSALLADIESIKLSSTSDTIENNSGTQAASFRQQLVILSSRTFKNIYRNPKLLLGNYVVTLFLGLFLGSLYYDVQNNISGFQNRLGLFFFILTYFGFLTFTGLTSFSLERIIFLKERSNNYYSPMAYYISKILSDVLPLRVIPPTLLALVVYPTVGLNMIDGAFFKFVGILVLFNLGISLEILSVGIFFEDLNNSIVISVLILLASLLFSGLFINTKDISNVAFKYLKNLSIFYYAYESLIINEVKSLILKETKYGLNIEVPGATILSTFGFLVQDFFLDVKLLIAFNLIFLILGYLGLEIIVVEQK</sequence>
<feature type="transmembrane region" description="Helical" evidence="12">
    <location>
        <begin position="884"/>
        <end position="909"/>
    </location>
</feature>
<dbReference type="InterPro" id="IPR027417">
    <property type="entry name" value="P-loop_NTPase"/>
</dbReference>
<dbReference type="InterPro" id="IPR003593">
    <property type="entry name" value="AAA+_ATPase"/>
</dbReference>
<dbReference type="SMART" id="SM00382">
    <property type="entry name" value="AAA"/>
    <property type="match status" value="1"/>
</dbReference>
<protein>
    <submittedName>
        <fullName evidence="14">LADA_0H16446g1_1</fullName>
    </submittedName>
</protein>
<dbReference type="Pfam" id="PF00005">
    <property type="entry name" value="ABC_tran"/>
    <property type="match status" value="1"/>
</dbReference>
<keyword evidence="11" id="KW-0325">Glycoprotein</keyword>
<feature type="transmembrane region" description="Helical" evidence="12">
    <location>
        <begin position="319"/>
        <end position="343"/>
    </location>
</feature>
<keyword evidence="9 12" id="KW-1133">Transmembrane helix</keyword>
<proteinExistence type="inferred from homology"/>
<dbReference type="InterPro" id="IPR013525">
    <property type="entry name" value="ABC2_TM"/>
</dbReference>
<evidence type="ECO:0000313" key="15">
    <source>
        <dbReference type="Proteomes" id="UP000190274"/>
    </source>
</evidence>
<evidence type="ECO:0000256" key="11">
    <source>
        <dbReference type="ARBA" id="ARBA00023180"/>
    </source>
</evidence>
<feature type="transmembrane region" description="Helical" evidence="12">
    <location>
        <begin position="1005"/>
        <end position="1024"/>
    </location>
</feature>
<dbReference type="STRING" id="1266660.A0A1G4K582"/>
<keyword evidence="4 12" id="KW-0812">Transmembrane</keyword>
<evidence type="ECO:0000256" key="12">
    <source>
        <dbReference type="SAM" id="Phobius"/>
    </source>
</evidence>
<dbReference type="CDD" id="cd00055">
    <property type="entry name" value="EGF_Lam"/>
    <property type="match status" value="1"/>
</dbReference>
<dbReference type="InterPro" id="IPR050352">
    <property type="entry name" value="ABCG_transporters"/>
</dbReference>
<dbReference type="InterPro" id="IPR003439">
    <property type="entry name" value="ABC_transporter-like_ATP-bd"/>
</dbReference>
<evidence type="ECO:0000256" key="1">
    <source>
        <dbReference type="ARBA" id="ARBA00004477"/>
    </source>
</evidence>
<dbReference type="OrthoDB" id="66620at2759"/>
<dbReference type="GO" id="GO:0005789">
    <property type="term" value="C:endoplasmic reticulum membrane"/>
    <property type="evidence" value="ECO:0007669"/>
    <property type="project" value="UniProtKB-SubCell"/>
</dbReference>
<dbReference type="CDD" id="cd03213">
    <property type="entry name" value="ABCG_EPDR"/>
    <property type="match status" value="1"/>
</dbReference>
<dbReference type="InterPro" id="IPR002049">
    <property type="entry name" value="LE_dom"/>
</dbReference>
<keyword evidence="6" id="KW-0547">Nucleotide-binding</keyword>
<organism evidence="14 15">
    <name type="scientific">Lachancea dasiensis</name>
    <dbReference type="NCBI Taxonomy" id="1072105"/>
    <lineage>
        <taxon>Eukaryota</taxon>
        <taxon>Fungi</taxon>
        <taxon>Dikarya</taxon>
        <taxon>Ascomycota</taxon>
        <taxon>Saccharomycotina</taxon>
        <taxon>Saccharomycetes</taxon>
        <taxon>Saccharomycetales</taxon>
        <taxon>Saccharomycetaceae</taxon>
        <taxon>Lachancea</taxon>
    </lineage>
</organism>
<gene>
    <name evidence="14" type="ORF">LADA_0H16446G</name>
</gene>
<dbReference type="GO" id="GO:0005524">
    <property type="term" value="F:ATP binding"/>
    <property type="evidence" value="ECO:0007669"/>
    <property type="project" value="UniProtKB-KW"/>
</dbReference>
<evidence type="ECO:0000256" key="10">
    <source>
        <dbReference type="ARBA" id="ARBA00023136"/>
    </source>
</evidence>
<dbReference type="PANTHER" id="PTHR48041:SF2">
    <property type="entry name" value="ATP-DEPENDENT PERMEASE-RELATED"/>
    <property type="match status" value="1"/>
</dbReference>
<evidence type="ECO:0000256" key="2">
    <source>
        <dbReference type="ARBA" id="ARBA00005814"/>
    </source>
</evidence>
<keyword evidence="8" id="KW-0067">ATP-binding</keyword>
<dbReference type="PANTHER" id="PTHR48041">
    <property type="entry name" value="ABC TRANSPORTER G FAMILY MEMBER 28"/>
    <property type="match status" value="1"/>
</dbReference>
<evidence type="ECO:0000256" key="9">
    <source>
        <dbReference type="ARBA" id="ARBA00022989"/>
    </source>
</evidence>
<dbReference type="GO" id="GO:0140359">
    <property type="term" value="F:ABC-type transporter activity"/>
    <property type="evidence" value="ECO:0007669"/>
    <property type="project" value="InterPro"/>
</dbReference>
<dbReference type="PROSITE" id="PS50893">
    <property type="entry name" value="ABC_TRANSPORTER_2"/>
    <property type="match status" value="1"/>
</dbReference>
<feature type="transmembrane region" description="Helical" evidence="12">
    <location>
        <begin position="804"/>
        <end position="828"/>
    </location>
</feature>